<evidence type="ECO:0000256" key="3">
    <source>
        <dbReference type="ARBA" id="ARBA00047549"/>
    </source>
</evidence>
<evidence type="ECO:0000259" key="5">
    <source>
        <dbReference type="PROSITE" id="PS50206"/>
    </source>
</evidence>
<reference evidence="6 7" key="1">
    <citation type="submission" date="2022-03" db="EMBL/GenBank/DDBJ databases">
        <title>Pseudonocardia alaer sp. nov., a novel actinomycete isolated from reed forest soil.</title>
        <authorList>
            <person name="Wang L."/>
        </authorList>
    </citation>
    <scope>NUCLEOTIDE SEQUENCE [LARGE SCALE GENOMIC DNA]</scope>
    <source>
        <strain evidence="6 7">Y-16303</strain>
    </source>
</reference>
<dbReference type="InterPro" id="IPR001307">
    <property type="entry name" value="Thiosulphate_STrfase_CS"/>
</dbReference>
<dbReference type="Proteomes" id="UP001299970">
    <property type="component" value="Unassembled WGS sequence"/>
</dbReference>
<evidence type="ECO:0000313" key="6">
    <source>
        <dbReference type="EMBL" id="MCH6164630.1"/>
    </source>
</evidence>
<gene>
    <name evidence="6" type="ORF">MMF94_02945</name>
</gene>
<keyword evidence="7" id="KW-1185">Reference proteome</keyword>
<name>A0ABS9T7X6_9PSEU</name>
<feature type="domain" description="Rhodanese" evidence="5">
    <location>
        <begin position="22"/>
        <end position="140"/>
    </location>
</feature>
<dbReference type="PANTHER" id="PTHR43855">
    <property type="entry name" value="THIOSULFATE SULFURTRANSFERASE"/>
    <property type="match status" value="1"/>
</dbReference>
<dbReference type="PROSITE" id="PS00380">
    <property type="entry name" value="RHODANESE_1"/>
    <property type="match status" value="1"/>
</dbReference>
<keyword evidence="2" id="KW-0677">Repeat</keyword>
<comment type="catalytic activity">
    <reaction evidence="3">
        <text>thiosulfate + hydrogen cyanide = thiocyanate + sulfite + 2 H(+)</text>
        <dbReference type="Rhea" id="RHEA:16881"/>
        <dbReference type="ChEBI" id="CHEBI:15378"/>
        <dbReference type="ChEBI" id="CHEBI:17359"/>
        <dbReference type="ChEBI" id="CHEBI:18022"/>
        <dbReference type="ChEBI" id="CHEBI:18407"/>
        <dbReference type="ChEBI" id="CHEBI:33542"/>
        <dbReference type="EC" id="2.8.1.1"/>
    </reaction>
</comment>
<dbReference type="EC" id="2.8.1.1" evidence="1"/>
<dbReference type="SMART" id="SM00450">
    <property type="entry name" value="RHOD"/>
    <property type="match status" value="2"/>
</dbReference>
<comment type="caution">
    <text evidence="6">The sequence shown here is derived from an EMBL/GenBank/DDBJ whole genome shotgun (WGS) entry which is preliminary data.</text>
</comment>
<dbReference type="InterPro" id="IPR001763">
    <property type="entry name" value="Rhodanese-like_dom"/>
</dbReference>
<dbReference type="InterPro" id="IPR051126">
    <property type="entry name" value="Thiosulfate_sulfurtransferase"/>
</dbReference>
<dbReference type="Pfam" id="PF00581">
    <property type="entry name" value="Rhodanese"/>
    <property type="match status" value="2"/>
</dbReference>
<organism evidence="6 7">
    <name type="scientific">Pseudonocardia alaniniphila</name>
    <dbReference type="NCBI Taxonomy" id="75291"/>
    <lineage>
        <taxon>Bacteria</taxon>
        <taxon>Bacillati</taxon>
        <taxon>Actinomycetota</taxon>
        <taxon>Actinomycetes</taxon>
        <taxon>Pseudonocardiales</taxon>
        <taxon>Pseudonocardiaceae</taxon>
        <taxon>Pseudonocardia</taxon>
    </lineage>
</organism>
<dbReference type="CDD" id="cd01448">
    <property type="entry name" value="TST_Repeat_1"/>
    <property type="match status" value="1"/>
</dbReference>
<dbReference type="PANTHER" id="PTHR43855:SF1">
    <property type="entry name" value="THIOSULFATE SULFURTRANSFERASE"/>
    <property type="match status" value="1"/>
</dbReference>
<sequence length="281" mass="28964">MTAPTVPVFVGVAELDKWLHDSPEQIRLLEIRYDQKGTGGDHGSAGHLPGAVIVDLPTELSRTDAAPADGRRPLPHPADLQRSARRWGLRTDSTVVVYDTRSGLSAARAWWVLRWAGLSRVSILDGGLQAWSAAGHPLDTDEPDVAPGDVELGSGGMPELDADAAAALAERGLLVDARDAAAYRDGHIPGARNVPSQGVLGADGTLGDRDEVRAHYGVTTANAPVPGLSCGGGVAGAFAVAALAHTGVTAPLYVGSFSAWSADPERPVATGAEPGTAGESR</sequence>
<protein>
    <recommendedName>
        <fullName evidence="1">thiosulfate sulfurtransferase</fullName>
        <ecNumber evidence="1">2.8.1.1</ecNumber>
    </recommendedName>
</protein>
<dbReference type="Gene3D" id="3.40.250.10">
    <property type="entry name" value="Rhodanese-like domain"/>
    <property type="match status" value="2"/>
</dbReference>
<feature type="region of interest" description="Disordered" evidence="4">
    <location>
        <begin position="262"/>
        <end position="281"/>
    </location>
</feature>
<proteinExistence type="predicted"/>
<accession>A0ABS9T7X6</accession>
<dbReference type="SUPFAM" id="SSF52821">
    <property type="entry name" value="Rhodanese/Cell cycle control phosphatase"/>
    <property type="match status" value="2"/>
</dbReference>
<evidence type="ECO:0000256" key="2">
    <source>
        <dbReference type="ARBA" id="ARBA00022737"/>
    </source>
</evidence>
<feature type="domain" description="Rhodanese" evidence="5">
    <location>
        <begin position="168"/>
        <end position="269"/>
    </location>
</feature>
<dbReference type="EMBL" id="JAKXMK010000003">
    <property type="protein sequence ID" value="MCH6164630.1"/>
    <property type="molecule type" value="Genomic_DNA"/>
</dbReference>
<dbReference type="InterPro" id="IPR036873">
    <property type="entry name" value="Rhodanese-like_dom_sf"/>
</dbReference>
<evidence type="ECO:0000256" key="1">
    <source>
        <dbReference type="ARBA" id="ARBA00012245"/>
    </source>
</evidence>
<evidence type="ECO:0000313" key="7">
    <source>
        <dbReference type="Proteomes" id="UP001299970"/>
    </source>
</evidence>
<dbReference type="PROSITE" id="PS50206">
    <property type="entry name" value="RHODANESE_3"/>
    <property type="match status" value="2"/>
</dbReference>
<evidence type="ECO:0000256" key="4">
    <source>
        <dbReference type="SAM" id="MobiDB-lite"/>
    </source>
</evidence>
<dbReference type="RefSeq" id="WP_241034667.1">
    <property type="nucleotide sequence ID" value="NZ_BAAAJF010000009.1"/>
</dbReference>